<gene>
    <name evidence="1" type="ORF">BN2476_830036</name>
</gene>
<keyword evidence="2" id="KW-1185">Reference proteome</keyword>
<dbReference type="Proteomes" id="UP000195569">
    <property type="component" value="Unassembled WGS sequence"/>
</dbReference>
<dbReference type="EMBL" id="CYGY02000083">
    <property type="protein sequence ID" value="SIT50465.1"/>
    <property type="molecule type" value="Genomic_DNA"/>
</dbReference>
<proteinExistence type="predicted"/>
<protein>
    <submittedName>
        <fullName evidence="1">Uncharacterized protein</fullName>
    </submittedName>
</protein>
<name>A0A1N7SSM1_9BURK</name>
<accession>A0A1N7SSM1</accession>
<dbReference type="AlphaFoldDB" id="A0A1N7SSM1"/>
<evidence type="ECO:0000313" key="1">
    <source>
        <dbReference type="EMBL" id="SIT50465.1"/>
    </source>
</evidence>
<sequence length="56" mass="6553">MALRQWAEDAADSIDAGFFSGDTFNDREALDRIEWYIARWQRQIVNIKAMLAESEM</sequence>
<comment type="caution">
    <text evidence="1">The sequence shown here is derived from an EMBL/GenBank/DDBJ whole genome shotgun (WGS) entry which is preliminary data.</text>
</comment>
<reference evidence="1" key="1">
    <citation type="submission" date="2016-12" db="EMBL/GenBank/DDBJ databases">
        <authorList>
            <person name="Moulin L."/>
        </authorList>
    </citation>
    <scope>NUCLEOTIDE SEQUENCE [LARGE SCALE GENOMIC DNA]</scope>
    <source>
        <strain evidence="1">STM 7183</strain>
    </source>
</reference>
<evidence type="ECO:0000313" key="2">
    <source>
        <dbReference type="Proteomes" id="UP000195569"/>
    </source>
</evidence>
<dbReference type="RefSeq" id="WP_160111826.1">
    <property type="nucleotide sequence ID" value="NZ_CYGY02000083.1"/>
</dbReference>
<organism evidence="1 2">
    <name type="scientific">Paraburkholderia piptadeniae</name>
    <dbReference type="NCBI Taxonomy" id="1701573"/>
    <lineage>
        <taxon>Bacteria</taxon>
        <taxon>Pseudomonadati</taxon>
        <taxon>Pseudomonadota</taxon>
        <taxon>Betaproteobacteria</taxon>
        <taxon>Burkholderiales</taxon>
        <taxon>Burkholderiaceae</taxon>
        <taxon>Paraburkholderia</taxon>
    </lineage>
</organism>